<proteinExistence type="predicted"/>
<dbReference type="PANTHER" id="PTHR10584:SF166">
    <property type="entry name" value="RIBOKINASE"/>
    <property type="match status" value="1"/>
</dbReference>
<dbReference type="Gene3D" id="3.40.1190.20">
    <property type="match status" value="1"/>
</dbReference>
<dbReference type="PANTHER" id="PTHR10584">
    <property type="entry name" value="SUGAR KINASE"/>
    <property type="match status" value="1"/>
</dbReference>
<evidence type="ECO:0000256" key="1">
    <source>
        <dbReference type="ARBA" id="ARBA00022679"/>
    </source>
</evidence>
<dbReference type="AlphaFoldDB" id="A0A238Z113"/>
<dbReference type="Pfam" id="PF00294">
    <property type="entry name" value="PfkB"/>
    <property type="match status" value="1"/>
</dbReference>
<feature type="domain" description="Carbohydrate kinase PfkB" evidence="3">
    <location>
        <begin position="32"/>
        <end position="295"/>
    </location>
</feature>
<evidence type="ECO:0000256" key="2">
    <source>
        <dbReference type="ARBA" id="ARBA00022777"/>
    </source>
</evidence>
<dbReference type="RefSeq" id="WP_089302622.1">
    <property type="nucleotide sequence ID" value="NZ_FZNW01000018.1"/>
</dbReference>
<accession>A0A238Z113</accession>
<sequence length="325" mass="34850">MRIAVTGSIATDHLMAFPGKFADQFVADQLANVSLSFLVDELEIRKGGVAANIAFGLGALGMSPVLVGAVGADFEEYRAWLERHGVDTKSVYVSPNKHTARFLCTTDETQNQIASFYAGAMGEASNIELAPIVERSGGLDLVIIAPNDPGAMVKHTEECRANGYAFAADPSQQLARMDGDAVRKLVDGASYLFTNEYETALLKQSTGWSHDEVLDRVGSWVMTHGADGIVIESRQHDPVKVAAVPDVNEVEPTGVGDAFRSGFLWGLSVKLPMERAAQAGSTLASFVLETVGTQEYTLERSTFSDRVARAYGGDAAAEIESKLRV</sequence>
<dbReference type="EMBL" id="FZNW01000018">
    <property type="protein sequence ID" value="SNR76549.1"/>
    <property type="molecule type" value="Genomic_DNA"/>
</dbReference>
<dbReference type="OrthoDB" id="9779730at2"/>
<name>A0A238Z113_9PSEU</name>
<keyword evidence="5" id="KW-1185">Reference proteome</keyword>
<evidence type="ECO:0000313" key="5">
    <source>
        <dbReference type="Proteomes" id="UP000198348"/>
    </source>
</evidence>
<dbReference type="CDD" id="cd01942">
    <property type="entry name" value="ribokinase_group_A"/>
    <property type="match status" value="1"/>
</dbReference>
<dbReference type="Proteomes" id="UP000198348">
    <property type="component" value="Unassembled WGS sequence"/>
</dbReference>
<dbReference type="PROSITE" id="PS00583">
    <property type="entry name" value="PFKB_KINASES_1"/>
    <property type="match status" value="1"/>
</dbReference>
<dbReference type="InterPro" id="IPR002173">
    <property type="entry name" value="Carboh/pur_kinase_PfkB_CS"/>
</dbReference>
<gene>
    <name evidence="4" type="ORF">SAMN06265360_11829</name>
</gene>
<evidence type="ECO:0000313" key="4">
    <source>
        <dbReference type="EMBL" id="SNR76549.1"/>
    </source>
</evidence>
<protein>
    <submittedName>
        <fullName evidence="4">Adenosine kinase</fullName>
    </submittedName>
</protein>
<evidence type="ECO:0000259" key="3">
    <source>
        <dbReference type="Pfam" id="PF00294"/>
    </source>
</evidence>
<keyword evidence="1" id="KW-0808">Transferase</keyword>
<dbReference type="SUPFAM" id="SSF53613">
    <property type="entry name" value="Ribokinase-like"/>
    <property type="match status" value="1"/>
</dbReference>
<organism evidence="4 5">
    <name type="scientific">Haloechinothrix alba</name>
    <dbReference type="NCBI Taxonomy" id="664784"/>
    <lineage>
        <taxon>Bacteria</taxon>
        <taxon>Bacillati</taxon>
        <taxon>Actinomycetota</taxon>
        <taxon>Actinomycetes</taxon>
        <taxon>Pseudonocardiales</taxon>
        <taxon>Pseudonocardiaceae</taxon>
        <taxon>Haloechinothrix</taxon>
    </lineage>
</organism>
<dbReference type="GO" id="GO:0016301">
    <property type="term" value="F:kinase activity"/>
    <property type="evidence" value="ECO:0007669"/>
    <property type="project" value="UniProtKB-KW"/>
</dbReference>
<reference evidence="4 5" key="1">
    <citation type="submission" date="2017-06" db="EMBL/GenBank/DDBJ databases">
        <authorList>
            <person name="Kim H.J."/>
            <person name="Triplett B.A."/>
        </authorList>
    </citation>
    <scope>NUCLEOTIDE SEQUENCE [LARGE SCALE GENOMIC DNA]</scope>
    <source>
        <strain evidence="4 5">DSM 45207</strain>
    </source>
</reference>
<keyword evidence="2 4" id="KW-0418">Kinase</keyword>
<dbReference type="InterPro" id="IPR029056">
    <property type="entry name" value="Ribokinase-like"/>
</dbReference>
<dbReference type="InterPro" id="IPR011611">
    <property type="entry name" value="PfkB_dom"/>
</dbReference>